<accession>A1AQB0</accession>
<name>A1AQB0_PELPD</name>
<dbReference type="OrthoDB" id="5387582at2"/>
<evidence type="ECO:0000313" key="1">
    <source>
        <dbReference type="EMBL" id="ABK99530.1"/>
    </source>
</evidence>
<sequence length="95" mass="11030">MGIHIQPSDLQFKYPRDVINREQPKFRGKPDASPFNRNDLYELLPMFHAVMDELESNDGKVLHLVEEILNTMPGFVSTREETFDYLVGSVREMMG</sequence>
<dbReference type="KEGG" id="ppd:Ppro_1921"/>
<reference evidence="1 2" key="1">
    <citation type="submission" date="2006-10" db="EMBL/GenBank/DDBJ databases">
        <title>Complete sequence of chromosome of Pelobacter propionicus DSM 2379.</title>
        <authorList>
            <consortium name="US DOE Joint Genome Institute"/>
            <person name="Copeland A."/>
            <person name="Lucas S."/>
            <person name="Lapidus A."/>
            <person name="Barry K."/>
            <person name="Detter J.C."/>
            <person name="Glavina del Rio T."/>
            <person name="Hammon N."/>
            <person name="Israni S."/>
            <person name="Dalin E."/>
            <person name="Tice H."/>
            <person name="Pitluck S."/>
            <person name="Saunders E."/>
            <person name="Brettin T."/>
            <person name="Bruce D."/>
            <person name="Han C."/>
            <person name="Tapia R."/>
            <person name="Schmutz J."/>
            <person name="Larimer F."/>
            <person name="Land M."/>
            <person name="Hauser L."/>
            <person name="Kyrpides N."/>
            <person name="Kim E."/>
            <person name="Lovley D."/>
            <person name="Richardson P."/>
        </authorList>
    </citation>
    <scope>NUCLEOTIDE SEQUENCE [LARGE SCALE GENOMIC DNA]</scope>
    <source>
        <strain evidence="2">DSM 2379 / NBRC 103807 / OttBd1</strain>
    </source>
</reference>
<dbReference type="HOGENOM" id="CLU_2355702_0_0_7"/>
<organism evidence="1 2">
    <name type="scientific">Pelobacter propionicus (strain DSM 2379 / NBRC 103807 / OttBd1)</name>
    <dbReference type="NCBI Taxonomy" id="338966"/>
    <lineage>
        <taxon>Bacteria</taxon>
        <taxon>Pseudomonadati</taxon>
        <taxon>Thermodesulfobacteriota</taxon>
        <taxon>Desulfuromonadia</taxon>
        <taxon>Desulfuromonadales</taxon>
        <taxon>Desulfuromonadaceae</taxon>
        <taxon>Pelobacter</taxon>
    </lineage>
</organism>
<gene>
    <name evidence="1" type="ordered locus">Ppro_1921</name>
</gene>
<dbReference type="AlphaFoldDB" id="A1AQB0"/>
<dbReference type="eggNOG" id="ENOG50343BS">
    <property type="taxonomic scope" value="Bacteria"/>
</dbReference>
<dbReference type="EMBL" id="CP000482">
    <property type="protein sequence ID" value="ABK99530.1"/>
    <property type="molecule type" value="Genomic_DNA"/>
</dbReference>
<proteinExistence type="predicted"/>
<dbReference type="RefSeq" id="WP_011735798.1">
    <property type="nucleotide sequence ID" value="NC_008609.1"/>
</dbReference>
<evidence type="ECO:0000313" key="2">
    <source>
        <dbReference type="Proteomes" id="UP000006732"/>
    </source>
</evidence>
<keyword evidence="2" id="KW-1185">Reference proteome</keyword>
<dbReference type="Proteomes" id="UP000006732">
    <property type="component" value="Chromosome"/>
</dbReference>
<protein>
    <submittedName>
        <fullName evidence="1">Uncharacterized protein</fullName>
    </submittedName>
</protein>